<keyword evidence="2" id="KW-0472">Membrane</keyword>
<evidence type="ECO:0000256" key="2">
    <source>
        <dbReference type="SAM" id="Phobius"/>
    </source>
</evidence>
<protein>
    <submittedName>
        <fullName evidence="3">Polymer-forming cytoskeletal protein</fullName>
    </submittedName>
</protein>
<dbReference type="InterPro" id="IPR007607">
    <property type="entry name" value="BacA/B"/>
</dbReference>
<evidence type="ECO:0000313" key="3">
    <source>
        <dbReference type="EMBL" id="NIC04714.1"/>
    </source>
</evidence>
<dbReference type="Proteomes" id="UP001318321">
    <property type="component" value="Unassembled WGS sequence"/>
</dbReference>
<keyword evidence="2" id="KW-0812">Transmembrane</keyword>
<accession>A0ABX0PN62</accession>
<reference evidence="3 4" key="1">
    <citation type="submission" date="2020-03" db="EMBL/GenBank/DDBJ databases">
        <title>Identification of Halomonas strains.</title>
        <authorList>
            <person name="Xiao Z."/>
            <person name="Dong F."/>
            <person name="Wang Z."/>
            <person name="Zhao J.-Y."/>
        </authorList>
    </citation>
    <scope>NUCLEOTIDE SEQUENCE [LARGE SCALE GENOMIC DNA]</scope>
    <source>
        <strain evidence="3 4">DX6</strain>
    </source>
</reference>
<comment type="caution">
    <text evidence="3">The sequence shown here is derived from an EMBL/GenBank/DDBJ whole genome shotgun (WGS) entry which is preliminary data.</text>
</comment>
<dbReference type="PANTHER" id="PTHR35024:SF4">
    <property type="entry name" value="POLYMER-FORMING CYTOSKELETAL PROTEIN"/>
    <property type="match status" value="1"/>
</dbReference>
<dbReference type="EMBL" id="JAAQTO010000013">
    <property type="protein sequence ID" value="NIC04714.1"/>
    <property type="molecule type" value="Genomic_DNA"/>
</dbReference>
<comment type="similarity">
    <text evidence="1">Belongs to the bactofilin family.</text>
</comment>
<organism evidence="3 4">
    <name type="scientific">Billgrantia bachuensis</name>
    <dbReference type="NCBI Taxonomy" id="2717286"/>
    <lineage>
        <taxon>Bacteria</taxon>
        <taxon>Pseudomonadati</taxon>
        <taxon>Pseudomonadota</taxon>
        <taxon>Gammaproteobacteria</taxon>
        <taxon>Oceanospirillales</taxon>
        <taxon>Halomonadaceae</taxon>
        <taxon>Billgrantia</taxon>
    </lineage>
</organism>
<evidence type="ECO:0000313" key="4">
    <source>
        <dbReference type="Proteomes" id="UP001318321"/>
    </source>
</evidence>
<feature type="transmembrane region" description="Helical" evidence="2">
    <location>
        <begin position="6"/>
        <end position="23"/>
    </location>
</feature>
<proteinExistence type="inferred from homology"/>
<dbReference type="RefSeq" id="WP_167111538.1">
    <property type="nucleotide sequence ID" value="NZ_JAAQTO010000013.1"/>
</dbReference>
<keyword evidence="2" id="KW-1133">Transmembrane helix</keyword>
<gene>
    <name evidence="3" type="ORF">HBJ55_04680</name>
</gene>
<sequence>MGIQTWFIFLGVAAMTLIVWDGGRRKRKRHAAELTENAASEVHTARTRLLPVVSAIVSPVGAQSVTAKPIACTQSSAEGSRIGVATRVSGRLIANEPVVVKGSVEGAVIAKDHHVMVTVSGRVSSHLEGREVSVDGQVTGTLKAGDKITLRSRARVRGVLEARRLECLAGARLQGEVARMTVG</sequence>
<keyword evidence="4" id="KW-1185">Reference proteome</keyword>
<dbReference type="Pfam" id="PF04519">
    <property type="entry name" value="Bactofilin"/>
    <property type="match status" value="1"/>
</dbReference>
<dbReference type="PANTHER" id="PTHR35024">
    <property type="entry name" value="HYPOTHETICAL CYTOSOLIC PROTEIN"/>
    <property type="match status" value="1"/>
</dbReference>
<name>A0ABX0PN62_9GAMM</name>
<evidence type="ECO:0000256" key="1">
    <source>
        <dbReference type="ARBA" id="ARBA00044755"/>
    </source>
</evidence>